<dbReference type="RefSeq" id="WP_107252463.1">
    <property type="nucleotide sequence ID" value="NZ_PYOC01000001.1"/>
</dbReference>
<sequence>MKKILMSVLIITPLMGCNGDQVETVKPLELLYQQPFKFMGQSVKSVSESVSSTPNKVGNIIVENERNHILFESNNNIVGYVEIDFKETIPCNQKKKFNSKPLLTALGIDPSELELAREKTHFHTYYDHANKLKVGVSCLYDGGPLSVSFSSKYYGK</sequence>
<name>A0A2T3LEQ2_9GAMM</name>
<evidence type="ECO:0000313" key="1">
    <source>
        <dbReference type="EMBL" id="PSV49860.1"/>
    </source>
</evidence>
<dbReference type="AlphaFoldDB" id="A0A2T3LEQ2"/>
<gene>
    <name evidence="1" type="ORF">C9J47_04730</name>
</gene>
<keyword evidence="2" id="KW-1185">Reference proteome</keyword>
<accession>A0A2T3LEQ2</accession>
<organism evidence="1 2">
    <name type="scientific">Photobacterium indicum</name>
    <dbReference type="NCBI Taxonomy" id="81447"/>
    <lineage>
        <taxon>Bacteria</taxon>
        <taxon>Pseudomonadati</taxon>
        <taxon>Pseudomonadota</taxon>
        <taxon>Gammaproteobacteria</taxon>
        <taxon>Vibrionales</taxon>
        <taxon>Vibrionaceae</taxon>
        <taxon>Photobacterium</taxon>
    </lineage>
</organism>
<proteinExistence type="predicted"/>
<comment type="caution">
    <text evidence="1">The sequence shown here is derived from an EMBL/GenBank/DDBJ whole genome shotgun (WGS) entry which is preliminary data.</text>
</comment>
<evidence type="ECO:0000313" key="2">
    <source>
        <dbReference type="Proteomes" id="UP000241803"/>
    </source>
</evidence>
<protein>
    <submittedName>
        <fullName evidence="1">Uncharacterized protein</fullName>
    </submittedName>
</protein>
<dbReference type="Proteomes" id="UP000241803">
    <property type="component" value="Unassembled WGS sequence"/>
</dbReference>
<reference evidence="1 2" key="1">
    <citation type="submission" date="2018-03" db="EMBL/GenBank/DDBJ databases">
        <title>Whole genome sequencing of Histamine producing bacteria.</title>
        <authorList>
            <person name="Butler K."/>
        </authorList>
    </citation>
    <scope>NUCLEOTIDE SEQUENCE [LARGE SCALE GENOMIC DNA]</scope>
    <source>
        <strain evidence="1 2">ATCC 19614</strain>
    </source>
</reference>
<dbReference type="EMBL" id="PYOC01000001">
    <property type="protein sequence ID" value="PSV49860.1"/>
    <property type="molecule type" value="Genomic_DNA"/>
</dbReference>